<dbReference type="Pfam" id="PF02020">
    <property type="entry name" value="W2"/>
    <property type="match status" value="1"/>
</dbReference>
<evidence type="ECO:0000256" key="8">
    <source>
        <dbReference type="ARBA" id="ARBA00046432"/>
    </source>
</evidence>
<dbReference type="GO" id="GO:0005085">
    <property type="term" value="F:guanyl-nucleotide exchange factor activity"/>
    <property type="evidence" value="ECO:0007669"/>
    <property type="project" value="InterPro"/>
</dbReference>
<comment type="subcellular location">
    <subcellularLocation>
        <location evidence="1">Cytoplasm</location>
        <location evidence="1">Cytosol</location>
    </subcellularLocation>
</comment>
<dbReference type="Pfam" id="PF25084">
    <property type="entry name" value="LbH_EIF2B"/>
    <property type="match status" value="1"/>
</dbReference>
<accession>A0AAF0DL37</accession>
<dbReference type="Gene3D" id="1.25.40.180">
    <property type="match status" value="1"/>
</dbReference>
<dbReference type="InterPro" id="IPR035543">
    <property type="entry name" value="eIF-2B_epsilon_N"/>
</dbReference>
<dbReference type="EMBL" id="CP120630">
    <property type="protein sequence ID" value="WEW60617.1"/>
    <property type="molecule type" value="Genomic_DNA"/>
</dbReference>
<comment type="similarity">
    <text evidence="2">Belongs to the eIF-2B gamma/epsilon subunits family.</text>
</comment>
<dbReference type="SUPFAM" id="SSF51161">
    <property type="entry name" value="Trimeric LpxA-like enzymes"/>
    <property type="match status" value="1"/>
</dbReference>
<evidence type="ECO:0000256" key="9">
    <source>
        <dbReference type="SAM" id="MobiDB-lite"/>
    </source>
</evidence>
<gene>
    <name evidence="11" type="primary">GCD6</name>
    <name evidence="11" type="ORF">PRK78_006104</name>
</gene>
<dbReference type="FunFam" id="3.90.550.10:FF:000066">
    <property type="entry name" value="Translation initiation factor eIF-2B subunit epsilon"/>
    <property type="match status" value="1"/>
</dbReference>
<keyword evidence="3" id="KW-0963">Cytoplasm</keyword>
<feature type="region of interest" description="Disordered" evidence="9">
    <location>
        <begin position="721"/>
        <end position="742"/>
    </location>
</feature>
<evidence type="ECO:0000256" key="3">
    <source>
        <dbReference type="ARBA" id="ARBA00022490"/>
    </source>
</evidence>
<dbReference type="InterPro" id="IPR051956">
    <property type="entry name" value="eIF2B_epsilon"/>
</dbReference>
<name>A0AAF0DL37_9EURO</name>
<evidence type="ECO:0000259" key="10">
    <source>
        <dbReference type="PROSITE" id="PS51363"/>
    </source>
</evidence>
<dbReference type="InterPro" id="IPR029044">
    <property type="entry name" value="Nucleotide-diphossugar_trans"/>
</dbReference>
<keyword evidence="5" id="KW-0648">Protein biosynthesis</keyword>
<dbReference type="GO" id="GO:0005851">
    <property type="term" value="C:eukaryotic translation initiation factor 2B complex"/>
    <property type="evidence" value="ECO:0007669"/>
    <property type="project" value="TreeGrafter"/>
</dbReference>
<dbReference type="SUPFAM" id="SSF48371">
    <property type="entry name" value="ARM repeat"/>
    <property type="match status" value="1"/>
</dbReference>
<evidence type="ECO:0000256" key="4">
    <source>
        <dbReference type="ARBA" id="ARBA00022540"/>
    </source>
</evidence>
<dbReference type="InterPro" id="IPR056764">
    <property type="entry name" value="LbH_EIF2B3/5"/>
</dbReference>
<dbReference type="GO" id="GO:0003743">
    <property type="term" value="F:translation initiation factor activity"/>
    <property type="evidence" value="ECO:0007669"/>
    <property type="project" value="UniProtKB-KW"/>
</dbReference>
<evidence type="ECO:0000256" key="5">
    <source>
        <dbReference type="ARBA" id="ARBA00022917"/>
    </source>
</evidence>
<dbReference type="AlphaFoldDB" id="A0AAF0DL37"/>
<dbReference type="InterPro" id="IPR011004">
    <property type="entry name" value="Trimer_LpxA-like_sf"/>
</dbReference>
<feature type="compositionally biased region" description="Acidic residues" evidence="9">
    <location>
        <begin position="722"/>
        <end position="742"/>
    </location>
</feature>
<sequence>MSSKQGRRGGGGNDPLQGLISTDDREELLQAVVLTDTFETRFEPFTLEKPRVCMLPLIIDAFLRNKIYDTETDLAKTHYEFGCLLPLANTLLVDHTLEFLLNAGIEEVFIYISADSDLVEKHLDASKWRSSVSPFKKLKLLKTTATSVGDVMRDLHGKHLITGDFLLVSSDVVSNMPVEEAWAQHRARRLADKNAIMTMILREAGPSHRTKASPTSPVFIINPTKDRCLHYEEIRRYQMSSKSSYVSIDPDLVKSNPEIDIRNDLIDCGIDICTPEVLGLWADSFDYQCPRKHFLFGVLKDYELNGKTIHTHIVKHHYAARVQNLKAYDSVSRDYISRWVYPLCSDANLFPGDCYRLRRGNIYQEEGVVLSRSAIVKQRTILGKDTSIGEGTCITDSVIGRHCRIGNNVILDGAYIWDDVVIGDNTEIRHAIVANGVTIGNKCQVEPGVLLSYGVKIGNEVTIPRSMRVTKLQQDGAKTHSALLGEAGEGYEFVREYENEEESDDEFAMSGLLYNMAELSLSDASISTLASDLSDEEYAESRQRSNSFGTSVSDDEERGHFHHDAVVSIFDSLKEGLSADVIQLELVGLRMSANASEHQVRRALVTAFMKYIQRQLEQSSLSAGEAVKQLLTKYKEMLARIVFDREDDAKVDQVDLLLLLQRDLVERNKGDTILLFAAKELYDLEIIEDEAFQQWWEDERSSATEALKKVRQQTQPFIDWLMAEDSEEDSDDDEEEDEESDA</sequence>
<protein>
    <recommendedName>
        <fullName evidence="6">Translation initiation factor eIF2B subunit epsilon</fullName>
    </recommendedName>
    <alternativeName>
        <fullName evidence="7">eIF2B GDP-GTP exchange factor subunit epsilon</fullName>
    </alternativeName>
</protein>
<reference evidence="11" key="1">
    <citation type="submission" date="2023-03" db="EMBL/GenBank/DDBJ databases">
        <title>Emydomyces testavorans Genome Sequence.</title>
        <authorList>
            <person name="Hoyer L."/>
        </authorList>
    </citation>
    <scope>NUCLEOTIDE SEQUENCE</scope>
    <source>
        <strain evidence="11">16-2883</strain>
    </source>
</reference>
<dbReference type="Gene3D" id="2.160.10.10">
    <property type="entry name" value="Hexapeptide repeat proteins"/>
    <property type="match status" value="1"/>
</dbReference>
<dbReference type="InterPro" id="IPR003307">
    <property type="entry name" value="W2_domain"/>
</dbReference>
<keyword evidence="4 11" id="KW-0396">Initiation factor</keyword>
<dbReference type="SUPFAM" id="SSF53448">
    <property type="entry name" value="Nucleotide-diphospho-sugar transferases"/>
    <property type="match status" value="1"/>
</dbReference>
<evidence type="ECO:0000256" key="2">
    <source>
        <dbReference type="ARBA" id="ARBA00007878"/>
    </source>
</evidence>
<feature type="domain" description="W2" evidence="10">
    <location>
        <begin position="556"/>
        <end position="731"/>
    </location>
</feature>
<dbReference type="PANTHER" id="PTHR45887">
    <property type="entry name" value="TRANSLATION INITIATION FACTOR EIF-2B SUBUNIT EPSILON"/>
    <property type="match status" value="1"/>
</dbReference>
<dbReference type="InterPro" id="IPR044123">
    <property type="entry name" value="W2_eIF2B_epsilon"/>
</dbReference>
<dbReference type="SMART" id="SM00515">
    <property type="entry name" value="eIF5C"/>
    <property type="match status" value="1"/>
</dbReference>
<dbReference type="PROSITE" id="PS51363">
    <property type="entry name" value="W2"/>
    <property type="match status" value="1"/>
</dbReference>
<dbReference type="GO" id="GO:0005829">
    <property type="term" value="C:cytosol"/>
    <property type="evidence" value="ECO:0007669"/>
    <property type="project" value="UniProtKB-SubCell"/>
</dbReference>
<keyword evidence="12" id="KW-1185">Reference proteome</keyword>
<dbReference type="CDD" id="cd04197">
    <property type="entry name" value="eIF-2B_epsilon_N"/>
    <property type="match status" value="1"/>
</dbReference>
<evidence type="ECO:0000313" key="11">
    <source>
        <dbReference type="EMBL" id="WEW60617.1"/>
    </source>
</evidence>
<evidence type="ECO:0000256" key="1">
    <source>
        <dbReference type="ARBA" id="ARBA00004514"/>
    </source>
</evidence>
<dbReference type="Gene3D" id="3.90.550.10">
    <property type="entry name" value="Spore Coat Polysaccharide Biosynthesis Protein SpsA, Chain A"/>
    <property type="match status" value="1"/>
</dbReference>
<dbReference type="PANTHER" id="PTHR45887:SF1">
    <property type="entry name" value="TRANSLATION INITIATION FACTOR EIF-2B SUBUNIT EPSILON"/>
    <property type="match status" value="1"/>
</dbReference>
<organism evidence="11 12">
    <name type="scientific">Emydomyces testavorans</name>
    <dbReference type="NCBI Taxonomy" id="2070801"/>
    <lineage>
        <taxon>Eukaryota</taxon>
        <taxon>Fungi</taxon>
        <taxon>Dikarya</taxon>
        <taxon>Ascomycota</taxon>
        <taxon>Pezizomycotina</taxon>
        <taxon>Eurotiomycetes</taxon>
        <taxon>Eurotiomycetidae</taxon>
        <taxon>Onygenales</taxon>
        <taxon>Nannizziopsiaceae</taxon>
        <taxon>Emydomyces</taxon>
    </lineage>
</organism>
<dbReference type="CDD" id="cd11558">
    <property type="entry name" value="W2_eIF2B_epsilon"/>
    <property type="match status" value="1"/>
</dbReference>
<evidence type="ECO:0000256" key="7">
    <source>
        <dbReference type="ARBA" id="ARBA00044345"/>
    </source>
</evidence>
<proteinExistence type="inferred from homology"/>
<dbReference type="GO" id="GO:0031369">
    <property type="term" value="F:translation initiation factor binding"/>
    <property type="evidence" value="ECO:0007669"/>
    <property type="project" value="InterPro"/>
</dbReference>
<evidence type="ECO:0000313" key="12">
    <source>
        <dbReference type="Proteomes" id="UP001219355"/>
    </source>
</evidence>
<comment type="subunit">
    <text evidence="8">Component of the translation initiation factor 2B (eIF2B) complex which is a heterodecamer of two sets of five different subunits: alpha, beta, gamma, delta and epsilon. Subunits alpha, beta and delta comprise a regulatory subcomplex and subunits epsilon and gamma comprise a catalytic subcomplex. Within the complex, the hexameric regulatory complex resides at the center, with the two heterodimeric catalytic subcomplexes bound on opposite sides.</text>
</comment>
<dbReference type="Proteomes" id="UP001219355">
    <property type="component" value="Chromosome 4"/>
</dbReference>
<evidence type="ECO:0000256" key="6">
    <source>
        <dbReference type="ARBA" id="ARBA00044144"/>
    </source>
</evidence>
<dbReference type="CDD" id="cd05787">
    <property type="entry name" value="LbH_eIF2B_epsilon"/>
    <property type="match status" value="1"/>
</dbReference>
<dbReference type="InterPro" id="IPR016024">
    <property type="entry name" value="ARM-type_fold"/>
</dbReference>